<dbReference type="eggNOG" id="COG0607">
    <property type="taxonomic scope" value="Bacteria"/>
</dbReference>
<feature type="domain" description="Rhodanese" evidence="3">
    <location>
        <begin position="62"/>
        <end position="161"/>
    </location>
</feature>
<dbReference type="CDD" id="cd00158">
    <property type="entry name" value="RHOD"/>
    <property type="match status" value="1"/>
</dbReference>
<reference evidence="4 5" key="1">
    <citation type="journal article" date="2012" name="PLoS ONE">
        <title>The purine-utilizing bacterium Clostridium acidurici 9a: a genome-guided metabolic reconsideration.</title>
        <authorList>
            <person name="Hartwich K."/>
            <person name="Poehlein A."/>
            <person name="Daniel R."/>
        </authorList>
    </citation>
    <scope>NUCLEOTIDE SEQUENCE [LARGE SCALE GENOMIC DNA]</scope>
    <source>
        <strain evidence="5">ATCC 7906 / DSM 604 / BCRC 14475 / CIP 104303 / KCTC 5404 / NCIMB 10678 / 9a</strain>
    </source>
</reference>
<dbReference type="Pfam" id="PF00581">
    <property type="entry name" value="Rhodanese"/>
    <property type="match status" value="1"/>
</dbReference>
<protein>
    <submittedName>
        <fullName evidence="4">Lipoprotein</fullName>
    </submittedName>
</protein>
<proteinExistence type="predicted"/>
<dbReference type="OrthoDB" id="9800872at2"/>
<gene>
    <name evidence="4" type="ordered locus">Curi_c26400</name>
</gene>
<dbReference type="RefSeq" id="WP_014968769.1">
    <property type="nucleotide sequence ID" value="NC_018664.1"/>
</dbReference>
<organism evidence="4 5">
    <name type="scientific">Gottschalkia acidurici (strain ATCC 7906 / DSM 604 / BCRC 14475 / CIP 104303 / KCTC 5404 / NCIMB 10678 / 9a)</name>
    <name type="common">Clostridium acidurici</name>
    <dbReference type="NCBI Taxonomy" id="1128398"/>
    <lineage>
        <taxon>Bacteria</taxon>
        <taxon>Bacillati</taxon>
        <taxon>Bacillota</taxon>
        <taxon>Tissierellia</taxon>
        <taxon>Tissierellales</taxon>
        <taxon>Gottschalkiaceae</taxon>
        <taxon>Gottschalkia</taxon>
    </lineage>
</organism>
<dbReference type="PROSITE" id="PS51257">
    <property type="entry name" value="PROKAR_LIPOPROTEIN"/>
    <property type="match status" value="1"/>
</dbReference>
<sequence>MKAKKILMTIAAVSVLTLSITGCSSDKNTKDTSGTPQTSQGSSESNGFQYYTAEQLKESIEKNEDLYLLDIQTKEDWDKHHIKGAVQTNAYPAKSDKDKAKLDIVIPSIEANDNPVVIICPGGKGGAEKTHAYLVEKGIDKDRLFILEKGQKGWKYDDLLEK</sequence>
<dbReference type="InterPro" id="IPR036873">
    <property type="entry name" value="Rhodanese-like_dom_sf"/>
</dbReference>
<dbReference type="KEGG" id="cad:Curi_c26400"/>
<keyword evidence="5" id="KW-1185">Reference proteome</keyword>
<feature type="region of interest" description="Disordered" evidence="1">
    <location>
        <begin position="25"/>
        <end position="48"/>
    </location>
</feature>
<name>K0B3Y7_GOTA9</name>
<feature type="compositionally biased region" description="Low complexity" evidence="1">
    <location>
        <begin position="32"/>
        <end position="45"/>
    </location>
</feature>
<dbReference type="PATRIC" id="fig|1128398.3.peg.2717"/>
<feature type="signal peptide" evidence="2">
    <location>
        <begin position="1"/>
        <end position="24"/>
    </location>
</feature>
<evidence type="ECO:0000256" key="2">
    <source>
        <dbReference type="SAM" id="SignalP"/>
    </source>
</evidence>
<feature type="chain" id="PRO_5038483874" evidence="2">
    <location>
        <begin position="25"/>
        <end position="162"/>
    </location>
</feature>
<dbReference type="InterPro" id="IPR001763">
    <property type="entry name" value="Rhodanese-like_dom"/>
</dbReference>
<keyword evidence="2" id="KW-0732">Signal</keyword>
<dbReference type="EMBL" id="CP003326">
    <property type="protein sequence ID" value="AFS79635.1"/>
    <property type="molecule type" value="Genomic_DNA"/>
</dbReference>
<keyword evidence="4" id="KW-0449">Lipoprotein</keyword>
<evidence type="ECO:0000256" key="1">
    <source>
        <dbReference type="SAM" id="MobiDB-lite"/>
    </source>
</evidence>
<evidence type="ECO:0000259" key="3">
    <source>
        <dbReference type="PROSITE" id="PS50206"/>
    </source>
</evidence>
<dbReference type="Proteomes" id="UP000006094">
    <property type="component" value="Chromosome"/>
</dbReference>
<accession>K0B3Y7</accession>
<dbReference type="Gene3D" id="3.40.250.10">
    <property type="entry name" value="Rhodanese-like domain"/>
    <property type="match status" value="1"/>
</dbReference>
<evidence type="ECO:0000313" key="4">
    <source>
        <dbReference type="EMBL" id="AFS79635.1"/>
    </source>
</evidence>
<evidence type="ECO:0000313" key="5">
    <source>
        <dbReference type="Proteomes" id="UP000006094"/>
    </source>
</evidence>
<dbReference type="HOGENOM" id="CLU_130331_0_0_9"/>
<dbReference type="PROSITE" id="PS50206">
    <property type="entry name" value="RHODANESE_3"/>
    <property type="match status" value="1"/>
</dbReference>
<dbReference type="SUPFAM" id="SSF52821">
    <property type="entry name" value="Rhodanese/Cell cycle control phosphatase"/>
    <property type="match status" value="1"/>
</dbReference>
<dbReference type="SMART" id="SM00450">
    <property type="entry name" value="RHOD"/>
    <property type="match status" value="1"/>
</dbReference>
<dbReference type="STRING" id="1128398.Curi_c26400"/>
<dbReference type="AlphaFoldDB" id="K0B3Y7"/>